<proteinExistence type="predicted"/>
<dbReference type="EMBL" id="AESD01000021">
    <property type="protein sequence ID" value="EHJ15207.1"/>
    <property type="molecule type" value="Genomic_DNA"/>
</dbReference>
<accession>G5IXX6</accession>
<dbReference type="PATRIC" id="fig|423471.3.peg.119"/>
<comment type="caution">
    <text evidence="1">The sequence shown here is derived from an EMBL/GenBank/DDBJ whole genome shotgun (WGS) entry which is preliminary data.</text>
</comment>
<dbReference type="RefSeq" id="WP_007308818.1">
    <property type="nucleotide sequence ID" value="NZ_AESD01000021.1"/>
</dbReference>
<evidence type="ECO:0000313" key="1">
    <source>
        <dbReference type="EMBL" id="EHJ15207.1"/>
    </source>
</evidence>
<gene>
    <name evidence="1" type="ORF">CWATWH0003_0131</name>
</gene>
<protein>
    <submittedName>
        <fullName evidence="1">Uncharacterized protein</fullName>
    </submittedName>
</protein>
<name>G5IXX6_CROWT</name>
<sequence length="86" mass="9640">MAQAIRQTTFVQSDGTIKIDTPQLPQGAKVEVIIILEDTHQTMSAEALAIKRLPQLENPSQLTTLIEPDQEIDQDELKKWVANEQS</sequence>
<dbReference type="Proteomes" id="UP000003477">
    <property type="component" value="Unassembled WGS sequence"/>
</dbReference>
<dbReference type="AlphaFoldDB" id="G5IXX6"/>
<organism evidence="1 2">
    <name type="scientific">Crocosphaera watsonii WH 0003</name>
    <dbReference type="NCBI Taxonomy" id="423471"/>
    <lineage>
        <taxon>Bacteria</taxon>
        <taxon>Bacillati</taxon>
        <taxon>Cyanobacteriota</taxon>
        <taxon>Cyanophyceae</taxon>
        <taxon>Oscillatoriophycideae</taxon>
        <taxon>Chroococcales</taxon>
        <taxon>Aphanothecaceae</taxon>
        <taxon>Crocosphaera</taxon>
    </lineage>
</organism>
<reference evidence="1 2" key="1">
    <citation type="journal article" date="2011" name="Front. Microbiol.">
        <title>Two Strains of Crocosphaera watsonii with Highly Conserved Genomes are Distinguished by Strain-Specific Features.</title>
        <authorList>
            <person name="Bench S.R."/>
            <person name="Ilikchyan I.N."/>
            <person name="Tripp H.J."/>
            <person name="Zehr J.P."/>
        </authorList>
    </citation>
    <scope>NUCLEOTIDE SEQUENCE [LARGE SCALE GENOMIC DNA]</scope>
    <source>
        <strain evidence="1 2">WH 0003</strain>
    </source>
</reference>
<dbReference type="GeneID" id="88764100"/>
<evidence type="ECO:0000313" key="2">
    <source>
        <dbReference type="Proteomes" id="UP000003477"/>
    </source>
</evidence>